<name>A0AAV1HPH3_9CHLO</name>
<accession>A0AAV1HPH3</accession>
<proteinExistence type="predicted"/>
<organism evidence="2 3">
    <name type="scientific">Coccomyxa viridis</name>
    <dbReference type="NCBI Taxonomy" id="1274662"/>
    <lineage>
        <taxon>Eukaryota</taxon>
        <taxon>Viridiplantae</taxon>
        <taxon>Chlorophyta</taxon>
        <taxon>core chlorophytes</taxon>
        <taxon>Trebouxiophyceae</taxon>
        <taxon>Trebouxiophyceae incertae sedis</taxon>
        <taxon>Coccomyxaceae</taxon>
        <taxon>Coccomyxa</taxon>
    </lineage>
</organism>
<evidence type="ECO:0000256" key="1">
    <source>
        <dbReference type="SAM" id="Phobius"/>
    </source>
</evidence>
<keyword evidence="1" id="KW-1133">Transmembrane helix</keyword>
<gene>
    <name evidence="2" type="ORF">CVIRNUC_000182</name>
</gene>
<dbReference type="EMBL" id="CAUYUE010000001">
    <property type="protein sequence ID" value="CAK0732788.1"/>
    <property type="molecule type" value="Genomic_DNA"/>
</dbReference>
<dbReference type="Proteomes" id="UP001314263">
    <property type="component" value="Unassembled WGS sequence"/>
</dbReference>
<keyword evidence="1" id="KW-0472">Membrane</keyword>
<comment type="caution">
    <text evidence="2">The sequence shown here is derived from an EMBL/GenBank/DDBJ whole genome shotgun (WGS) entry which is preliminary data.</text>
</comment>
<evidence type="ECO:0000313" key="3">
    <source>
        <dbReference type="Proteomes" id="UP001314263"/>
    </source>
</evidence>
<protein>
    <submittedName>
        <fullName evidence="2">Uncharacterized protein</fullName>
    </submittedName>
</protein>
<sequence>MLVCSRKQGLRRRLWFCAVSLGVALLLFWLYLTANQRQGGKTLFLITHSATDEEYTDNLKFLIKHGMGGSDRELREYIIIIQQVSASSEEEEMPFAHLPKLPSDCKARYVLHKNLCFDWGTFGWALFNLNLDIKAYRHFIFLNTSIRGPFLPSYWPQDKHWSQLFTARITDQVKLVGSTISCEGAHEFGGVEGRGRHNPHVQSYVLATDQVGLQVLLQDRHVFECHKDISDAVFYAEIGSSLAVFRAGYTIDSLMLRYQNIDWTNPTNWQCNDNVNPYADFAYDGLFLNPLEVVFVKVKRFQREANWGSARLADAYSGWMDQEKVPGAVNSNMLMRNPLSLRLGRVIEMLLRGPACFDFESYLMASPDMDGSSWEAIWTHFCLEDQFSGRKFWFTCHNPLMNDTVSVDVVRWLVEITRQAIDPAMFRPKPEVQAVESLSARRHIVKRTAIG</sequence>
<keyword evidence="1" id="KW-0812">Transmembrane</keyword>
<reference evidence="2 3" key="1">
    <citation type="submission" date="2023-10" db="EMBL/GenBank/DDBJ databases">
        <authorList>
            <person name="Maclean D."/>
            <person name="Macfadyen A."/>
        </authorList>
    </citation>
    <scope>NUCLEOTIDE SEQUENCE [LARGE SCALE GENOMIC DNA]</scope>
</reference>
<evidence type="ECO:0000313" key="2">
    <source>
        <dbReference type="EMBL" id="CAK0732788.1"/>
    </source>
</evidence>
<dbReference type="AlphaFoldDB" id="A0AAV1HPH3"/>
<feature type="transmembrane region" description="Helical" evidence="1">
    <location>
        <begin position="12"/>
        <end position="32"/>
    </location>
</feature>
<keyword evidence="3" id="KW-1185">Reference proteome</keyword>